<protein>
    <submittedName>
        <fullName evidence="1">Uncharacterized protein</fullName>
    </submittedName>
</protein>
<keyword evidence="2" id="KW-1185">Reference proteome</keyword>
<accession>A0A372LLR7</accession>
<gene>
    <name evidence="1" type="ORF">D0466_01030</name>
</gene>
<reference evidence="1 2" key="1">
    <citation type="submission" date="2018-08" db="EMBL/GenBank/DDBJ databases">
        <title>Bacillus chawlae sp. nov., Bacillus glennii sp. nov., and Bacillus saganii sp. nov. Isolated from the Vehicle Assembly Building at Kennedy Space Center where the Viking Spacecraft were Assembled.</title>
        <authorList>
            <person name="Seuylemezian A."/>
            <person name="Vaishampayan P."/>
        </authorList>
    </citation>
    <scope>NUCLEOTIDE SEQUENCE [LARGE SCALE GENOMIC DNA]</scope>
    <source>
        <strain evidence="1 2">V44-8</strain>
    </source>
</reference>
<comment type="caution">
    <text evidence="1">The sequence shown here is derived from an EMBL/GenBank/DDBJ whole genome shotgun (WGS) entry which is preliminary data.</text>
</comment>
<proteinExistence type="predicted"/>
<dbReference type="Proteomes" id="UP000262939">
    <property type="component" value="Unassembled WGS sequence"/>
</dbReference>
<sequence length="69" mass="8087">MLNLICSKSIFLNSVKLTGERVADHLSFMAAFLIERTGRLVQLQVFYVTMQIIRIIWNFHENDEEIDTN</sequence>
<evidence type="ECO:0000313" key="2">
    <source>
        <dbReference type="Proteomes" id="UP000262939"/>
    </source>
</evidence>
<organism evidence="1 2">
    <name type="scientific">Peribacillus glennii</name>
    <dbReference type="NCBI Taxonomy" id="2303991"/>
    <lineage>
        <taxon>Bacteria</taxon>
        <taxon>Bacillati</taxon>
        <taxon>Bacillota</taxon>
        <taxon>Bacilli</taxon>
        <taxon>Bacillales</taxon>
        <taxon>Bacillaceae</taxon>
        <taxon>Peribacillus</taxon>
    </lineage>
</organism>
<dbReference type="AlphaFoldDB" id="A0A372LLR7"/>
<name>A0A372LLR7_9BACI</name>
<dbReference type="EMBL" id="QVTD01000001">
    <property type="protein sequence ID" value="RFU66723.1"/>
    <property type="molecule type" value="Genomic_DNA"/>
</dbReference>
<evidence type="ECO:0000313" key="1">
    <source>
        <dbReference type="EMBL" id="RFU66723.1"/>
    </source>
</evidence>